<evidence type="ECO:0000313" key="1">
    <source>
        <dbReference type="EMBL" id="CAD8143389.1"/>
    </source>
</evidence>
<keyword evidence="2" id="KW-1185">Reference proteome</keyword>
<name>A0A8S1SVU2_PAROT</name>
<protein>
    <submittedName>
        <fullName evidence="1">Uncharacterized protein</fullName>
    </submittedName>
</protein>
<evidence type="ECO:0000313" key="2">
    <source>
        <dbReference type="Proteomes" id="UP000683925"/>
    </source>
</evidence>
<accession>A0A8S1SVU2</accession>
<organism evidence="1 2">
    <name type="scientific">Paramecium octaurelia</name>
    <dbReference type="NCBI Taxonomy" id="43137"/>
    <lineage>
        <taxon>Eukaryota</taxon>
        <taxon>Sar</taxon>
        <taxon>Alveolata</taxon>
        <taxon>Ciliophora</taxon>
        <taxon>Intramacronucleata</taxon>
        <taxon>Oligohymenophorea</taxon>
        <taxon>Peniculida</taxon>
        <taxon>Parameciidae</taxon>
        <taxon>Paramecium</taxon>
    </lineage>
</organism>
<sequence length="94" mass="11206">MKLNKSNLPFIPTVFNIEDEVNYLSRKQQIKKSAYKLQDQYLYYKSKNEKIVWISNENAIIELISDSELSRGVRLTNCFDKDEFFGNANNWYKL</sequence>
<dbReference type="AlphaFoldDB" id="A0A8S1SVU2"/>
<gene>
    <name evidence="1" type="ORF">POCTA_138.1.T0150011</name>
</gene>
<dbReference type="OrthoDB" id="10545594at2759"/>
<dbReference type="EMBL" id="CAJJDP010000015">
    <property type="protein sequence ID" value="CAD8143389.1"/>
    <property type="molecule type" value="Genomic_DNA"/>
</dbReference>
<dbReference type="Proteomes" id="UP000683925">
    <property type="component" value="Unassembled WGS sequence"/>
</dbReference>
<comment type="caution">
    <text evidence="1">The sequence shown here is derived from an EMBL/GenBank/DDBJ whole genome shotgun (WGS) entry which is preliminary data.</text>
</comment>
<proteinExistence type="predicted"/>
<reference evidence="1" key="1">
    <citation type="submission" date="2021-01" db="EMBL/GenBank/DDBJ databases">
        <authorList>
            <consortium name="Genoscope - CEA"/>
            <person name="William W."/>
        </authorList>
    </citation>
    <scope>NUCLEOTIDE SEQUENCE</scope>
</reference>